<dbReference type="PANTHER" id="PTHR35564:SF4">
    <property type="entry name" value="CYTOPLASMIC PROTEIN"/>
    <property type="match status" value="1"/>
</dbReference>
<dbReference type="Proteomes" id="UP000515292">
    <property type="component" value="Chromosome"/>
</dbReference>
<dbReference type="InterPro" id="IPR010732">
    <property type="entry name" value="T6SS_TssG-like"/>
</dbReference>
<reference evidence="2 3" key="1">
    <citation type="submission" date="2020-07" db="EMBL/GenBank/DDBJ databases">
        <title>Complete genome sequence for Sandaracinobacter sp. M6.</title>
        <authorList>
            <person name="Tang Y."/>
            <person name="Liu Q."/>
            <person name="Guo Z."/>
            <person name="Lei P."/>
            <person name="Huang B."/>
        </authorList>
    </citation>
    <scope>NUCLEOTIDE SEQUENCE [LARGE SCALE GENOMIC DNA]</scope>
    <source>
        <strain evidence="2 3">M6</strain>
    </source>
</reference>
<accession>A0A7G5IJ11</accession>
<organism evidence="2 3">
    <name type="scientific">Sandaracinobacteroides saxicola</name>
    <dbReference type="NCBI Taxonomy" id="2759707"/>
    <lineage>
        <taxon>Bacteria</taxon>
        <taxon>Pseudomonadati</taxon>
        <taxon>Pseudomonadota</taxon>
        <taxon>Alphaproteobacteria</taxon>
        <taxon>Sphingomonadales</taxon>
        <taxon>Sphingosinicellaceae</taxon>
        <taxon>Sandaracinobacteroides</taxon>
    </lineage>
</organism>
<dbReference type="Pfam" id="PF06996">
    <property type="entry name" value="T6SS_TssG"/>
    <property type="match status" value="1"/>
</dbReference>
<evidence type="ECO:0000313" key="2">
    <source>
        <dbReference type="EMBL" id="QMW23353.1"/>
    </source>
</evidence>
<name>A0A7G5IJ11_9SPHN</name>
<gene>
    <name evidence="2" type="primary">tssG</name>
    <name evidence="2" type="ORF">H3309_02285</name>
</gene>
<feature type="region of interest" description="Disordered" evidence="1">
    <location>
        <begin position="74"/>
        <end position="95"/>
    </location>
</feature>
<evidence type="ECO:0000313" key="3">
    <source>
        <dbReference type="Proteomes" id="UP000515292"/>
    </source>
</evidence>
<evidence type="ECO:0000256" key="1">
    <source>
        <dbReference type="SAM" id="MobiDB-lite"/>
    </source>
</evidence>
<proteinExistence type="predicted"/>
<dbReference type="PANTHER" id="PTHR35564">
    <property type="match status" value="1"/>
</dbReference>
<dbReference type="RefSeq" id="WP_182297126.1">
    <property type="nucleotide sequence ID" value="NZ_CP059851.1"/>
</dbReference>
<keyword evidence="3" id="KW-1185">Reference proteome</keyword>
<dbReference type="EMBL" id="CP059851">
    <property type="protein sequence ID" value="QMW23353.1"/>
    <property type="molecule type" value="Genomic_DNA"/>
</dbReference>
<dbReference type="NCBIfam" id="TIGR03347">
    <property type="entry name" value="VI_chp_1"/>
    <property type="match status" value="1"/>
</dbReference>
<sequence length="366" mass="39712">MGGPATDDLSALFEALAADPTRWDFFAVGRGVDAAQPDRPRIGEALDPAQEALDLEHYPSFNFPRTTLAEYREAGERAGRRPGIRSQHLGMTGPMGPLPSHLTEIAIYERGRRGPTPFADFLDMISARALQGFYRAWADSTPCANADRPLDDRFAGYVGAASGVTGLDFLDPRSRAAPSADAAAFDDWRRLPYAGLLASLRSPDAVARTLTHLLGRPVQVREAIGRWRPVPDGQRTRIGRAHAGLGQGATLGRQFYAVEFDVGLRIRARSMAELNDLLPGGSAHRLLSEAARSVLPHHVDWRAQVAIDEAAVEPARLGRAQLGWTGWMAPRGNVQGGAPSGATRLREDLVLRERPVAPAHQTEEMA</sequence>
<dbReference type="AlphaFoldDB" id="A0A7G5IJ11"/>
<dbReference type="KEGG" id="sand:H3309_02285"/>
<protein>
    <submittedName>
        <fullName evidence="2">Type VI secretion system baseplate subunit TssG</fullName>
    </submittedName>
</protein>